<dbReference type="PANTHER" id="PTHR31442:SF21">
    <property type="entry name" value="TRANSCRIPTION FACTOR BOA-RELATED"/>
    <property type="match status" value="1"/>
</dbReference>
<dbReference type="SUPFAM" id="SSF46689">
    <property type="entry name" value="Homeodomain-like"/>
    <property type="match status" value="1"/>
</dbReference>
<evidence type="ECO:0000256" key="2">
    <source>
        <dbReference type="ARBA" id="ARBA00023015"/>
    </source>
</evidence>
<feature type="region of interest" description="Disordered" evidence="5">
    <location>
        <begin position="204"/>
        <end position="247"/>
    </location>
</feature>
<dbReference type="PANTHER" id="PTHR31442">
    <property type="entry name" value="HOMEODOMAIN-LIKE SUPERFAMILY PROTEIN-RELATED"/>
    <property type="match status" value="1"/>
</dbReference>
<dbReference type="InterPro" id="IPR017930">
    <property type="entry name" value="Myb_dom"/>
</dbReference>
<keyword evidence="4" id="KW-0539">Nucleus</keyword>
<sequence length="301" mass="32521">MGEEVKMRENGGVDGGDDRVSEWEAGLPSADDLAPLSQPLISPELASAFSITPEPSRTLLDVSRASENTLAGLRGHRTLSQGFSSNNEFKSFVEDRDPMAAGEADADGSDSRKMRKIDSAEEADSAMRTDNSVEDPSAKSMKRPRLVWTPQLHKRFVEVVAHLGIKNAVPKTIMQLMNVEGLTRENVASHLQKYRLYLKRMQGLSSEGPSSSDPLFASTPVPQSLHETTGGGGGHGNGHAAVPMPYGGPPHMPMPVYGHMGMQMGNQQGFQSNPYMLPQMDWSGNRCGSVVSYPNSGPNDK</sequence>
<evidence type="ECO:0000313" key="9">
    <source>
        <dbReference type="RefSeq" id="XP_048140581.1"/>
    </source>
</evidence>
<dbReference type="InterPro" id="IPR006447">
    <property type="entry name" value="Myb_dom_plants"/>
</dbReference>
<dbReference type="Pfam" id="PF00249">
    <property type="entry name" value="Myb_DNA-binding"/>
    <property type="match status" value="1"/>
</dbReference>
<feature type="compositionally biased region" description="Basic and acidic residues" evidence="5">
    <location>
        <begin position="109"/>
        <end position="119"/>
    </location>
</feature>
<dbReference type="NCBIfam" id="TIGR01557">
    <property type="entry name" value="myb_SHAQKYF"/>
    <property type="match status" value="1"/>
</dbReference>
<accession>A0ABM3HVF3</accession>
<dbReference type="Proteomes" id="UP000827889">
    <property type="component" value="Chromosome 8"/>
</dbReference>
<keyword evidence="3" id="KW-0804">Transcription</keyword>
<keyword evidence="2" id="KW-0805">Transcription regulation</keyword>
<dbReference type="InterPro" id="IPR001005">
    <property type="entry name" value="SANT/Myb"/>
</dbReference>
<gene>
    <name evidence="8 9 10" type="primary">LOC115736775</name>
</gene>
<dbReference type="InterPro" id="IPR044841">
    <property type="entry name" value="LUX/BOA-like"/>
</dbReference>
<dbReference type="PROSITE" id="PS51294">
    <property type="entry name" value="HTH_MYB"/>
    <property type="match status" value="1"/>
</dbReference>
<feature type="region of interest" description="Disordered" evidence="5">
    <location>
        <begin position="1"/>
        <end position="23"/>
    </location>
</feature>
<dbReference type="InterPro" id="IPR009057">
    <property type="entry name" value="Homeodomain-like_sf"/>
</dbReference>
<evidence type="ECO:0000313" key="8">
    <source>
        <dbReference type="RefSeq" id="XP_030524482.2"/>
    </source>
</evidence>
<evidence type="ECO:0000256" key="5">
    <source>
        <dbReference type="SAM" id="MobiDB-lite"/>
    </source>
</evidence>
<evidence type="ECO:0000313" key="7">
    <source>
        <dbReference type="Proteomes" id="UP000827889"/>
    </source>
</evidence>
<dbReference type="RefSeq" id="XP_048140582.1">
    <property type="nucleotide sequence ID" value="XM_048284625.1"/>
</dbReference>
<keyword evidence="7" id="KW-1185">Reference proteome</keyword>
<evidence type="ECO:0000256" key="4">
    <source>
        <dbReference type="ARBA" id="ARBA00023242"/>
    </source>
</evidence>
<dbReference type="RefSeq" id="XP_030524482.2">
    <property type="nucleotide sequence ID" value="XM_030668622.2"/>
</dbReference>
<protein>
    <submittedName>
        <fullName evidence="8 9">Transcription factor LUX-like</fullName>
    </submittedName>
</protein>
<proteinExistence type="predicted"/>
<feature type="domain" description="HTH myb-type" evidence="6">
    <location>
        <begin position="140"/>
        <end position="199"/>
    </location>
</feature>
<feature type="region of interest" description="Disordered" evidence="5">
    <location>
        <begin position="96"/>
        <end position="138"/>
    </location>
</feature>
<organism evidence="7 10">
    <name type="scientific">Rhodamnia argentea</name>
    <dbReference type="NCBI Taxonomy" id="178133"/>
    <lineage>
        <taxon>Eukaryota</taxon>
        <taxon>Viridiplantae</taxon>
        <taxon>Streptophyta</taxon>
        <taxon>Embryophyta</taxon>
        <taxon>Tracheophyta</taxon>
        <taxon>Spermatophyta</taxon>
        <taxon>Magnoliopsida</taxon>
        <taxon>eudicotyledons</taxon>
        <taxon>Gunneridae</taxon>
        <taxon>Pentapetalae</taxon>
        <taxon>rosids</taxon>
        <taxon>malvids</taxon>
        <taxon>Myrtales</taxon>
        <taxon>Myrtaceae</taxon>
        <taxon>Myrtoideae</taxon>
        <taxon>Myrteae</taxon>
        <taxon>Australasian group</taxon>
        <taxon>Rhodamnia</taxon>
    </lineage>
</organism>
<comment type="subcellular location">
    <subcellularLocation>
        <location evidence="1">Nucleus</location>
    </subcellularLocation>
</comment>
<name>A0ABM3HVF3_9MYRT</name>
<evidence type="ECO:0000256" key="1">
    <source>
        <dbReference type="ARBA" id="ARBA00004123"/>
    </source>
</evidence>
<evidence type="ECO:0000256" key="3">
    <source>
        <dbReference type="ARBA" id="ARBA00023163"/>
    </source>
</evidence>
<reference evidence="8 9" key="1">
    <citation type="submission" date="2025-05" db="UniProtKB">
        <authorList>
            <consortium name="RefSeq"/>
        </authorList>
    </citation>
    <scope>IDENTIFICATION</scope>
    <source>
        <tissue evidence="8 9">Leaf</tissue>
    </source>
</reference>
<dbReference type="GeneID" id="115736775"/>
<feature type="compositionally biased region" description="Basic and acidic residues" evidence="5">
    <location>
        <begin position="1"/>
        <end position="22"/>
    </location>
</feature>
<dbReference type="Gene3D" id="1.10.10.60">
    <property type="entry name" value="Homeodomain-like"/>
    <property type="match status" value="1"/>
</dbReference>
<evidence type="ECO:0000259" key="6">
    <source>
        <dbReference type="PROSITE" id="PS51294"/>
    </source>
</evidence>
<feature type="compositionally biased region" description="Polar residues" evidence="5">
    <location>
        <begin position="204"/>
        <end position="213"/>
    </location>
</feature>
<dbReference type="RefSeq" id="XP_048140581.1">
    <property type="nucleotide sequence ID" value="XM_048284624.1"/>
</dbReference>
<evidence type="ECO:0000313" key="10">
    <source>
        <dbReference type="RefSeq" id="XP_048140582.1"/>
    </source>
</evidence>